<dbReference type="STRING" id="1943.AQJ64_23100"/>
<evidence type="ECO:0000256" key="1">
    <source>
        <dbReference type="SAM" id="MobiDB-lite"/>
    </source>
</evidence>
<sequence length="142" mass="16466">MLYELASLDVIGEPDPIDVRIRFHSNPPYPLYGQRPEDFPRVHAKPGVPSKHRYRFDDALCLWYPLDPEERRWTSSKGLLDLIEIVRTHLFLEHYWRLTGGEQGGQWLVEDAPHGMPEGGAWRSSRRHKRRTAAGPGPRPPH</sequence>
<evidence type="ECO:0000313" key="2">
    <source>
        <dbReference type="EMBL" id="KUN81452.1"/>
    </source>
</evidence>
<dbReference type="Proteomes" id="UP000052982">
    <property type="component" value="Unassembled WGS sequence"/>
</dbReference>
<reference evidence="2 3" key="1">
    <citation type="submission" date="2015-10" db="EMBL/GenBank/DDBJ databases">
        <title>Draft genome sequence of Streptomyces griseoruber DSM 40281, type strain for the species Streptomyces griseoruber.</title>
        <authorList>
            <person name="Ruckert C."/>
            <person name="Winkler A."/>
            <person name="Kalinowski J."/>
            <person name="Kampfer P."/>
            <person name="Glaeser S."/>
        </authorList>
    </citation>
    <scope>NUCLEOTIDE SEQUENCE [LARGE SCALE GENOMIC DNA]</scope>
    <source>
        <strain evidence="2 3">DSM 40281</strain>
    </source>
</reference>
<keyword evidence="3" id="KW-1185">Reference proteome</keyword>
<dbReference type="OrthoDB" id="5184421at2"/>
<proteinExistence type="predicted"/>
<evidence type="ECO:0000313" key="3">
    <source>
        <dbReference type="Proteomes" id="UP000052982"/>
    </source>
</evidence>
<dbReference type="EMBL" id="LMWW01000036">
    <property type="protein sequence ID" value="KUN81452.1"/>
    <property type="molecule type" value="Genomic_DNA"/>
</dbReference>
<comment type="caution">
    <text evidence="2">The sequence shown here is derived from an EMBL/GenBank/DDBJ whole genome shotgun (WGS) entry which is preliminary data.</text>
</comment>
<name>A0A101SWK4_9ACTN</name>
<gene>
    <name evidence="2" type="ORF">AQJ64_23100</name>
</gene>
<feature type="region of interest" description="Disordered" evidence="1">
    <location>
        <begin position="112"/>
        <end position="142"/>
    </location>
</feature>
<organism evidence="2 3">
    <name type="scientific">Streptomyces griseoruber</name>
    <dbReference type="NCBI Taxonomy" id="1943"/>
    <lineage>
        <taxon>Bacteria</taxon>
        <taxon>Bacillati</taxon>
        <taxon>Actinomycetota</taxon>
        <taxon>Actinomycetes</taxon>
        <taxon>Kitasatosporales</taxon>
        <taxon>Streptomycetaceae</taxon>
        <taxon>Streptomyces</taxon>
    </lineage>
</organism>
<accession>A0A101SWK4</accession>
<dbReference type="AlphaFoldDB" id="A0A101SWK4"/>
<protein>
    <submittedName>
        <fullName evidence="2">Uncharacterized protein</fullName>
    </submittedName>
</protein>
<dbReference type="RefSeq" id="WP_055632783.1">
    <property type="nucleotide sequence ID" value="NZ_KQ948771.1"/>
</dbReference>